<dbReference type="OMA" id="KCAIPGP"/>
<dbReference type="EMBL" id="RCHS01000074">
    <property type="protein sequence ID" value="RMX61212.1"/>
    <property type="molecule type" value="Genomic_DNA"/>
</dbReference>
<dbReference type="InterPro" id="IPR050113">
    <property type="entry name" value="Ub_conjugating_enzyme"/>
</dbReference>
<dbReference type="Pfam" id="PF00179">
    <property type="entry name" value="UQ_con"/>
    <property type="match status" value="1"/>
</dbReference>
<evidence type="ECO:0000313" key="2">
    <source>
        <dbReference type="EMBL" id="RMX61212.1"/>
    </source>
</evidence>
<keyword evidence="3" id="KW-1185">Reference proteome</keyword>
<dbReference type="InterPro" id="IPR000608">
    <property type="entry name" value="UBC"/>
</dbReference>
<dbReference type="CDD" id="cd23798">
    <property type="entry name" value="UBCc_UBE2I"/>
    <property type="match status" value="1"/>
</dbReference>
<accession>A0A3M6V5J4</accession>
<comment type="caution">
    <text evidence="2">The sequence shown here is derived from an EMBL/GenBank/DDBJ whole genome shotgun (WGS) entry which is preliminary data.</text>
</comment>
<dbReference type="STRING" id="46731.A0A3M6V5J4"/>
<dbReference type="InterPro" id="IPR016135">
    <property type="entry name" value="UBQ-conjugating_enzyme/RWD"/>
</dbReference>
<dbReference type="SUPFAM" id="SSF54495">
    <property type="entry name" value="UBC-like"/>
    <property type="match status" value="1"/>
</dbReference>
<dbReference type="PANTHER" id="PTHR24067">
    <property type="entry name" value="UBIQUITIN-CONJUGATING ENZYME E2"/>
    <property type="match status" value="1"/>
</dbReference>
<sequence length="169" mass="19324">MAAARSHSAQQVDPVERLKEEYKAWKHSHPKDFIANPVKKDGGETDWLTWRCAIPGPKRTIWEGGMYKLELSFPQDYPFSPPNCVFNPVILHPNVFPSGKVSLSLIDKNKGWKPQITTKEVLLGIQLLLSEPNFHEPAQAEAYVVYCQSRMEYEERVKKQAKEMTVNGN</sequence>
<dbReference type="AlphaFoldDB" id="A0A3M6V5J4"/>
<dbReference type="SMART" id="SM00212">
    <property type="entry name" value="UBCc"/>
    <property type="match status" value="1"/>
</dbReference>
<dbReference type="OrthoDB" id="6600758at2759"/>
<dbReference type="Gene3D" id="3.10.110.10">
    <property type="entry name" value="Ubiquitin Conjugating Enzyme"/>
    <property type="match status" value="1"/>
</dbReference>
<feature type="domain" description="UBC core" evidence="1">
    <location>
        <begin position="13"/>
        <end position="166"/>
    </location>
</feature>
<dbReference type="PROSITE" id="PS50127">
    <property type="entry name" value="UBC_2"/>
    <property type="match status" value="1"/>
</dbReference>
<evidence type="ECO:0000313" key="3">
    <source>
        <dbReference type="Proteomes" id="UP000275408"/>
    </source>
</evidence>
<name>A0A3M6V5J4_POCDA</name>
<protein>
    <recommendedName>
        <fullName evidence="1">UBC core domain-containing protein</fullName>
    </recommendedName>
</protein>
<reference evidence="2 3" key="1">
    <citation type="journal article" date="2018" name="Sci. Rep.">
        <title>Comparative analysis of the Pocillopora damicornis genome highlights role of immune system in coral evolution.</title>
        <authorList>
            <person name="Cunning R."/>
            <person name="Bay R.A."/>
            <person name="Gillette P."/>
            <person name="Baker A.C."/>
            <person name="Traylor-Knowles N."/>
        </authorList>
    </citation>
    <scope>NUCLEOTIDE SEQUENCE [LARGE SCALE GENOMIC DNA]</scope>
    <source>
        <strain evidence="2">RSMAS</strain>
        <tissue evidence="2">Whole animal</tissue>
    </source>
</reference>
<proteinExistence type="predicted"/>
<gene>
    <name evidence="2" type="ORF">pdam_00005615</name>
</gene>
<organism evidence="2 3">
    <name type="scientific">Pocillopora damicornis</name>
    <name type="common">Cauliflower coral</name>
    <name type="synonym">Millepora damicornis</name>
    <dbReference type="NCBI Taxonomy" id="46731"/>
    <lineage>
        <taxon>Eukaryota</taxon>
        <taxon>Metazoa</taxon>
        <taxon>Cnidaria</taxon>
        <taxon>Anthozoa</taxon>
        <taxon>Hexacorallia</taxon>
        <taxon>Scleractinia</taxon>
        <taxon>Astrocoeniina</taxon>
        <taxon>Pocilloporidae</taxon>
        <taxon>Pocillopora</taxon>
    </lineage>
</organism>
<evidence type="ECO:0000259" key="1">
    <source>
        <dbReference type="PROSITE" id="PS50127"/>
    </source>
</evidence>
<dbReference type="Proteomes" id="UP000275408">
    <property type="component" value="Unassembled WGS sequence"/>
</dbReference>